<proteinExistence type="predicted"/>
<protein>
    <submittedName>
        <fullName evidence="1">Uncharacterized protein</fullName>
    </submittedName>
</protein>
<dbReference type="AlphaFoldDB" id="A0A3D8I4D4"/>
<evidence type="ECO:0000313" key="1">
    <source>
        <dbReference type="EMBL" id="RDU59391.1"/>
    </source>
</evidence>
<dbReference type="EMBL" id="NXLR01000013">
    <property type="protein sequence ID" value="RDU59391.1"/>
    <property type="molecule type" value="Genomic_DNA"/>
</dbReference>
<dbReference type="Proteomes" id="UP000256599">
    <property type="component" value="Unassembled WGS sequence"/>
</dbReference>
<sequence length="316" mass="37321">MALSLLEKLLVIYERSHLSVSHFARIIGKDRRTLTSWIDKNVNKEPDQKVLHNVTTFFRYPERIWDKDCYEEEFFTLLTQIPKSEIRIIDKGYEGGLEYILEKEKNRRFVIHPRFPSPAYRDKIITFPYKFGHSEYAAILRRKRYELVLEHGFESIEWYSIESLLRFAFSPIGNIYSIKERLAILRLMLEHFEDNYNKSLYLFDSYSAKAFGVDTTYLSLSPHENLMFFKMPIDSMIIEITNKALVHRIHKYFTAPSHAPKHIPKDYAPQILKLCAQCLESKKGMIHFCKTLAQNTPYAQLFTSSISTDLHHLLHT</sequence>
<reference evidence="1 2" key="1">
    <citation type="submission" date="2018-04" db="EMBL/GenBank/DDBJ databases">
        <title>Novel Campyloabacter and Helicobacter Species and Strains.</title>
        <authorList>
            <person name="Mannion A.J."/>
            <person name="Shen Z."/>
            <person name="Fox J.G."/>
        </authorList>
    </citation>
    <scope>NUCLEOTIDE SEQUENCE [LARGE SCALE GENOMIC DNA]</scope>
    <source>
        <strain evidence="1 2">MIT 98-6070</strain>
    </source>
</reference>
<keyword evidence="2" id="KW-1185">Reference proteome</keyword>
<dbReference type="RefSeq" id="WP_104700284.1">
    <property type="nucleotide sequence ID" value="NZ_FZPP01000023.1"/>
</dbReference>
<gene>
    <name evidence="1" type="ORF">CQA63_07070</name>
</gene>
<comment type="caution">
    <text evidence="1">The sequence shown here is derived from an EMBL/GenBank/DDBJ whole genome shotgun (WGS) entry which is preliminary data.</text>
</comment>
<evidence type="ECO:0000313" key="2">
    <source>
        <dbReference type="Proteomes" id="UP000256599"/>
    </source>
</evidence>
<dbReference type="OrthoDB" id="5327396at2"/>
<name>A0A3D8I4D4_9HELI</name>
<organism evidence="1 2">
    <name type="scientific">Helicobacter marmotae</name>
    <dbReference type="NCBI Taxonomy" id="152490"/>
    <lineage>
        <taxon>Bacteria</taxon>
        <taxon>Pseudomonadati</taxon>
        <taxon>Campylobacterota</taxon>
        <taxon>Epsilonproteobacteria</taxon>
        <taxon>Campylobacterales</taxon>
        <taxon>Helicobacteraceae</taxon>
        <taxon>Helicobacter</taxon>
    </lineage>
</organism>
<accession>A0A3D8I4D4</accession>